<feature type="transmembrane region" description="Helical" evidence="7">
    <location>
        <begin position="101"/>
        <end position="124"/>
    </location>
</feature>
<keyword evidence="2 7" id="KW-0813">Transport</keyword>
<dbReference type="Proteomes" id="UP000198977">
    <property type="component" value="Unassembled WGS sequence"/>
</dbReference>
<evidence type="ECO:0000256" key="7">
    <source>
        <dbReference type="RuleBase" id="RU363032"/>
    </source>
</evidence>
<evidence type="ECO:0000256" key="3">
    <source>
        <dbReference type="ARBA" id="ARBA00022475"/>
    </source>
</evidence>
<keyword evidence="6 7" id="KW-0472">Membrane</keyword>
<dbReference type="SUPFAM" id="SSF161098">
    <property type="entry name" value="MetI-like"/>
    <property type="match status" value="1"/>
</dbReference>
<feature type="domain" description="ABC transmembrane type-1" evidence="8">
    <location>
        <begin position="97"/>
        <end position="315"/>
    </location>
</feature>
<evidence type="ECO:0000256" key="6">
    <source>
        <dbReference type="ARBA" id="ARBA00023136"/>
    </source>
</evidence>
<dbReference type="InterPro" id="IPR045621">
    <property type="entry name" value="BPD_transp_1_N"/>
</dbReference>
<comment type="subcellular location">
    <subcellularLocation>
        <location evidence="1 7">Cell membrane</location>
        <topology evidence="1 7">Multi-pass membrane protein</topology>
    </subcellularLocation>
</comment>
<dbReference type="Gene3D" id="1.10.3720.10">
    <property type="entry name" value="MetI-like"/>
    <property type="match status" value="1"/>
</dbReference>
<dbReference type="Pfam" id="PF19300">
    <property type="entry name" value="BPD_transp_1_N"/>
    <property type="match status" value="1"/>
</dbReference>
<evidence type="ECO:0000259" key="8">
    <source>
        <dbReference type="PROSITE" id="PS50928"/>
    </source>
</evidence>
<accession>A0A1I2BW10</accession>
<evidence type="ECO:0000256" key="4">
    <source>
        <dbReference type="ARBA" id="ARBA00022692"/>
    </source>
</evidence>
<feature type="transmembrane region" description="Helical" evidence="7">
    <location>
        <begin position="188"/>
        <end position="210"/>
    </location>
</feature>
<evidence type="ECO:0000313" key="10">
    <source>
        <dbReference type="Proteomes" id="UP000198977"/>
    </source>
</evidence>
<name>A0A1I2BW10_9RHOB</name>
<dbReference type="GO" id="GO:0055085">
    <property type="term" value="P:transmembrane transport"/>
    <property type="evidence" value="ECO:0007669"/>
    <property type="project" value="InterPro"/>
</dbReference>
<dbReference type="AlphaFoldDB" id="A0A1I2BW10"/>
<dbReference type="PANTHER" id="PTHR43163">
    <property type="entry name" value="DIPEPTIDE TRANSPORT SYSTEM PERMEASE PROTEIN DPPB-RELATED"/>
    <property type="match status" value="1"/>
</dbReference>
<dbReference type="CDD" id="cd06261">
    <property type="entry name" value="TM_PBP2"/>
    <property type="match status" value="1"/>
</dbReference>
<feature type="transmembrane region" description="Helical" evidence="7">
    <location>
        <begin position="296"/>
        <end position="318"/>
    </location>
</feature>
<feature type="transmembrane region" description="Helical" evidence="7">
    <location>
        <begin position="145"/>
        <end position="168"/>
    </location>
</feature>
<dbReference type="InterPro" id="IPR000515">
    <property type="entry name" value="MetI-like"/>
</dbReference>
<evidence type="ECO:0000256" key="5">
    <source>
        <dbReference type="ARBA" id="ARBA00022989"/>
    </source>
</evidence>
<sequence>MSTLKPVLSRTFQLILVLWAVVTILFLMFRLMPGNPLAAYIDPTFTLEQQEALIRQFGLDESLLRQYFTYLGNLLQGELGYSFRYRTPVAERIWLLLPNTLILTFSSLIVAYIFGILAGAWLAWRRASRAEAFALPIVLATRAMPEFWLGMVLLAIFSFSLGIFPAGGTRSAGTEYESLWSLYTSADFLSHLALPMLTLAIYSQGLPLLLMRSNMLDVMKEDFVTMAKVKGLSPYTIVIKHGARNALLPVMTSFAISVGYQLQGNVVVESVFSWPGLGRELVSAVSASDYPLAQGAFLMIAVVVILMNLIADLLYTFLDPRISHA</sequence>
<evidence type="ECO:0000256" key="2">
    <source>
        <dbReference type="ARBA" id="ARBA00022448"/>
    </source>
</evidence>
<dbReference type="PROSITE" id="PS50928">
    <property type="entry name" value="ABC_TM1"/>
    <property type="match status" value="1"/>
</dbReference>
<gene>
    <name evidence="9" type="ORF">SAMN04488523_108207</name>
</gene>
<dbReference type="EMBL" id="FOMW01000008">
    <property type="protein sequence ID" value="SFE59520.1"/>
    <property type="molecule type" value="Genomic_DNA"/>
</dbReference>
<keyword evidence="10" id="KW-1185">Reference proteome</keyword>
<dbReference type="Pfam" id="PF00528">
    <property type="entry name" value="BPD_transp_1"/>
    <property type="match status" value="1"/>
</dbReference>
<protein>
    <submittedName>
        <fullName evidence="9">Peptide/nickel transport system permease protein</fullName>
    </submittedName>
</protein>
<evidence type="ECO:0000256" key="1">
    <source>
        <dbReference type="ARBA" id="ARBA00004651"/>
    </source>
</evidence>
<evidence type="ECO:0000313" key="9">
    <source>
        <dbReference type="EMBL" id="SFE59520.1"/>
    </source>
</evidence>
<organism evidence="9 10">
    <name type="scientific">Sulfitobacter brevis</name>
    <dbReference type="NCBI Taxonomy" id="74348"/>
    <lineage>
        <taxon>Bacteria</taxon>
        <taxon>Pseudomonadati</taxon>
        <taxon>Pseudomonadota</taxon>
        <taxon>Alphaproteobacteria</taxon>
        <taxon>Rhodobacterales</taxon>
        <taxon>Roseobacteraceae</taxon>
        <taxon>Sulfitobacter</taxon>
    </lineage>
</organism>
<dbReference type="STRING" id="74348.SAMN04488523_108207"/>
<feature type="transmembrane region" description="Helical" evidence="7">
    <location>
        <begin position="12"/>
        <end position="32"/>
    </location>
</feature>
<reference evidence="10" key="1">
    <citation type="submission" date="2016-10" db="EMBL/GenBank/DDBJ databases">
        <authorList>
            <person name="Varghese N."/>
            <person name="Submissions S."/>
        </authorList>
    </citation>
    <scope>NUCLEOTIDE SEQUENCE [LARGE SCALE GENOMIC DNA]</scope>
    <source>
        <strain evidence="10">DSM 11443</strain>
    </source>
</reference>
<keyword evidence="4 7" id="KW-0812">Transmembrane</keyword>
<comment type="similarity">
    <text evidence="7">Belongs to the binding-protein-dependent transport system permease family.</text>
</comment>
<dbReference type="InterPro" id="IPR035906">
    <property type="entry name" value="MetI-like_sf"/>
</dbReference>
<dbReference type="PANTHER" id="PTHR43163:SF6">
    <property type="entry name" value="DIPEPTIDE TRANSPORT SYSTEM PERMEASE PROTEIN DPPB-RELATED"/>
    <property type="match status" value="1"/>
</dbReference>
<dbReference type="RefSeq" id="WP_093924227.1">
    <property type="nucleotide sequence ID" value="NZ_FOMW01000008.1"/>
</dbReference>
<keyword evidence="5 7" id="KW-1133">Transmembrane helix</keyword>
<dbReference type="GO" id="GO:0005886">
    <property type="term" value="C:plasma membrane"/>
    <property type="evidence" value="ECO:0007669"/>
    <property type="project" value="UniProtKB-SubCell"/>
</dbReference>
<proteinExistence type="inferred from homology"/>
<dbReference type="OrthoDB" id="9807402at2"/>
<keyword evidence="3" id="KW-1003">Cell membrane</keyword>